<keyword evidence="1" id="KW-0812">Transmembrane</keyword>
<evidence type="ECO:0008006" key="4">
    <source>
        <dbReference type="Google" id="ProtNLM"/>
    </source>
</evidence>
<dbReference type="Proteomes" id="UP000217083">
    <property type="component" value="Unassembled WGS sequence"/>
</dbReference>
<feature type="transmembrane region" description="Helical" evidence="1">
    <location>
        <begin position="39"/>
        <end position="60"/>
    </location>
</feature>
<accession>A0A263BU99</accession>
<sequence length="66" mass="7437">MSLGLIKMWFSLGAIGLMFIAVISILISRTKLKGFWRWMLSTIAYVCMIVAGFIMFFVVFSGPVPE</sequence>
<comment type="caution">
    <text evidence="2">The sequence shown here is derived from an EMBL/GenBank/DDBJ whole genome shotgun (WGS) entry which is preliminary data.</text>
</comment>
<organism evidence="2 3">
    <name type="scientific">Lottiidibacillus patelloidae</name>
    <dbReference type="NCBI Taxonomy" id="2670334"/>
    <lineage>
        <taxon>Bacteria</taxon>
        <taxon>Bacillati</taxon>
        <taxon>Bacillota</taxon>
        <taxon>Bacilli</taxon>
        <taxon>Bacillales</taxon>
        <taxon>Bacillaceae</taxon>
        <taxon>Lottiidibacillus</taxon>
    </lineage>
</organism>
<dbReference type="Pfam" id="PF10966">
    <property type="entry name" value="DUF2768"/>
    <property type="match status" value="1"/>
</dbReference>
<dbReference type="RefSeq" id="WP_094923776.1">
    <property type="nucleotide sequence ID" value="NZ_NPIA01000003.1"/>
</dbReference>
<protein>
    <recommendedName>
        <fullName evidence="4">DUF2768 domain-containing protein</fullName>
    </recommendedName>
</protein>
<dbReference type="EMBL" id="NPIA01000003">
    <property type="protein sequence ID" value="OZM57265.1"/>
    <property type="molecule type" value="Genomic_DNA"/>
</dbReference>
<dbReference type="AlphaFoldDB" id="A0A263BU99"/>
<feature type="transmembrane region" description="Helical" evidence="1">
    <location>
        <begin position="6"/>
        <end position="27"/>
    </location>
</feature>
<proteinExistence type="predicted"/>
<keyword evidence="1" id="KW-1133">Transmembrane helix</keyword>
<evidence type="ECO:0000256" key="1">
    <source>
        <dbReference type="SAM" id="Phobius"/>
    </source>
</evidence>
<keyword evidence="1" id="KW-0472">Membrane</keyword>
<dbReference type="InterPro" id="IPR020076">
    <property type="entry name" value="DUF2768"/>
</dbReference>
<reference evidence="3" key="1">
    <citation type="submission" date="2017-08" db="EMBL/GenBank/DDBJ databases">
        <authorList>
            <person name="Huang Z."/>
        </authorList>
    </citation>
    <scope>NUCLEOTIDE SEQUENCE [LARGE SCALE GENOMIC DNA]</scope>
    <source>
        <strain evidence="3">SA5d-4</strain>
    </source>
</reference>
<keyword evidence="3" id="KW-1185">Reference proteome</keyword>
<gene>
    <name evidence="2" type="ORF">CIB95_07315</name>
</gene>
<name>A0A263BU99_9BACI</name>
<evidence type="ECO:0000313" key="2">
    <source>
        <dbReference type="EMBL" id="OZM57265.1"/>
    </source>
</evidence>
<evidence type="ECO:0000313" key="3">
    <source>
        <dbReference type="Proteomes" id="UP000217083"/>
    </source>
</evidence>
<reference evidence="2 3" key="2">
    <citation type="submission" date="2017-09" db="EMBL/GenBank/DDBJ databases">
        <title>Bacillus patelloidae sp. nov., isolated from the intestinal tract of a marine limpet.</title>
        <authorList>
            <person name="Liu R."/>
            <person name="Dong C."/>
            <person name="Shao Z."/>
        </authorList>
    </citation>
    <scope>NUCLEOTIDE SEQUENCE [LARGE SCALE GENOMIC DNA]</scope>
    <source>
        <strain evidence="2 3">SA5d-4</strain>
    </source>
</reference>